<comment type="caution">
    <text evidence="8">The sequence shown here is derived from an EMBL/GenBank/DDBJ whole genome shotgun (WGS) entry which is preliminary data.</text>
</comment>
<feature type="transmembrane region" description="Helical" evidence="6">
    <location>
        <begin position="225"/>
        <end position="247"/>
    </location>
</feature>
<dbReference type="InterPro" id="IPR011701">
    <property type="entry name" value="MFS"/>
</dbReference>
<organism evidence="8 9">
    <name type="scientific">Rhodococcus oxybenzonivorans</name>
    <dbReference type="NCBI Taxonomy" id="1990687"/>
    <lineage>
        <taxon>Bacteria</taxon>
        <taxon>Bacillati</taxon>
        <taxon>Actinomycetota</taxon>
        <taxon>Actinomycetes</taxon>
        <taxon>Mycobacteriales</taxon>
        <taxon>Nocardiaceae</taxon>
        <taxon>Rhodococcus</taxon>
    </lineage>
</organism>
<comment type="subcellular location">
    <subcellularLocation>
        <location evidence="1">Cell membrane</location>
        <topology evidence="1">Multi-pass membrane protein</topology>
    </subcellularLocation>
</comment>
<feature type="region of interest" description="Disordered" evidence="5">
    <location>
        <begin position="406"/>
        <end position="426"/>
    </location>
</feature>
<dbReference type="InterPro" id="IPR020846">
    <property type="entry name" value="MFS_dom"/>
</dbReference>
<dbReference type="Pfam" id="PF07690">
    <property type="entry name" value="MFS_1"/>
    <property type="match status" value="1"/>
</dbReference>
<dbReference type="GO" id="GO:0022857">
    <property type="term" value="F:transmembrane transporter activity"/>
    <property type="evidence" value="ECO:0007669"/>
    <property type="project" value="InterPro"/>
</dbReference>
<dbReference type="RefSeq" id="WP_317743502.1">
    <property type="nucleotide sequence ID" value="NZ_JAWLUP010000031.1"/>
</dbReference>
<dbReference type="PANTHER" id="PTHR11360:SF284">
    <property type="entry name" value="EG:103B4.3 PROTEIN-RELATED"/>
    <property type="match status" value="1"/>
</dbReference>
<evidence type="ECO:0000256" key="3">
    <source>
        <dbReference type="ARBA" id="ARBA00022989"/>
    </source>
</evidence>
<dbReference type="PANTHER" id="PTHR11360">
    <property type="entry name" value="MONOCARBOXYLATE TRANSPORTER"/>
    <property type="match status" value="1"/>
</dbReference>
<keyword evidence="3 6" id="KW-1133">Transmembrane helix</keyword>
<evidence type="ECO:0000256" key="4">
    <source>
        <dbReference type="ARBA" id="ARBA00023136"/>
    </source>
</evidence>
<dbReference type="PROSITE" id="PS50850">
    <property type="entry name" value="MFS"/>
    <property type="match status" value="1"/>
</dbReference>
<feature type="transmembrane region" description="Helical" evidence="6">
    <location>
        <begin position="377"/>
        <end position="399"/>
    </location>
</feature>
<dbReference type="GO" id="GO:0005886">
    <property type="term" value="C:plasma membrane"/>
    <property type="evidence" value="ECO:0007669"/>
    <property type="project" value="UniProtKB-SubCell"/>
</dbReference>
<evidence type="ECO:0000256" key="1">
    <source>
        <dbReference type="ARBA" id="ARBA00004651"/>
    </source>
</evidence>
<keyword evidence="4 6" id="KW-0472">Membrane</keyword>
<evidence type="ECO:0000256" key="2">
    <source>
        <dbReference type="ARBA" id="ARBA00022692"/>
    </source>
</evidence>
<evidence type="ECO:0000313" key="9">
    <source>
        <dbReference type="Proteomes" id="UP001185863"/>
    </source>
</evidence>
<proteinExistence type="predicted"/>
<feature type="transmembrane region" description="Helical" evidence="6">
    <location>
        <begin position="53"/>
        <end position="73"/>
    </location>
</feature>
<feature type="transmembrane region" description="Helical" evidence="6">
    <location>
        <begin position="259"/>
        <end position="278"/>
    </location>
</feature>
<feature type="domain" description="Major facilitator superfamily (MFS) profile" evidence="7">
    <location>
        <begin position="11"/>
        <end position="409"/>
    </location>
</feature>
<feature type="transmembrane region" description="Helical" evidence="6">
    <location>
        <begin position="82"/>
        <end position="99"/>
    </location>
</feature>
<dbReference type="Proteomes" id="UP001185863">
    <property type="component" value="Unassembled WGS sequence"/>
</dbReference>
<feature type="compositionally biased region" description="Polar residues" evidence="5">
    <location>
        <begin position="413"/>
        <end position="426"/>
    </location>
</feature>
<protein>
    <submittedName>
        <fullName evidence="8">MFS transporter</fullName>
    </submittedName>
</protein>
<feature type="transmembrane region" description="Helical" evidence="6">
    <location>
        <begin position="12"/>
        <end position="33"/>
    </location>
</feature>
<feature type="transmembrane region" description="Helical" evidence="6">
    <location>
        <begin position="285"/>
        <end position="306"/>
    </location>
</feature>
<dbReference type="EMBL" id="JAWLUP010000031">
    <property type="protein sequence ID" value="MDV7265737.1"/>
    <property type="molecule type" value="Genomic_DNA"/>
</dbReference>
<keyword evidence="2 6" id="KW-0812">Transmembrane</keyword>
<feature type="transmembrane region" description="Helical" evidence="6">
    <location>
        <begin position="348"/>
        <end position="371"/>
    </location>
</feature>
<gene>
    <name evidence="8" type="ORF">R4315_14460</name>
</gene>
<dbReference type="InterPro" id="IPR036259">
    <property type="entry name" value="MFS_trans_sf"/>
</dbReference>
<evidence type="ECO:0000313" key="8">
    <source>
        <dbReference type="EMBL" id="MDV7265737.1"/>
    </source>
</evidence>
<dbReference type="InterPro" id="IPR050327">
    <property type="entry name" value="Proton-linked_MCT"/>
</dbReference>
<evidence type="ECO:0000259" key="7">
    <source>
        <dbReference type="PROSITE" id="PS50850"/>
    </source>
</evidence>
<feature type="transmembrane region" description="Helical" evidence="6">
    <location>
        <begin position="141"/>
        <end position="162"/>
    </location>
</feature>
<dbReference type="CDD" id="cd17355">
    <property type="entry name" value="MFS_YcxA_like"/>
    <property type="match status" value="1"/>
</dbReference>
<evidence type="ECO:0000256" key="5">
    <source>
        <dbReference type="SAM" id="MobiDB-lite"/>
    </source>
</evidence>
<feature type="transmembrane region" description="Helical" evidence="6">
    <location>
        <begin position="105"/>
        <end position="134"/>
    </location>
</feature>
<dbReference type="SUPFAM" id="SSF103473">
    <property type="entry name" value="MFS general substrate transporter"/>
    <property type="match status" value="1"/>
</dbReference>
<accession>A0AAE4UZZ4</accession>
<name>A0AAE4UZZ4_9NOCA</name>
<evidence type="ECO:0000256" key="6">
    <source>
        <dbReference type="SAM" id="Phobius"/>
    </source>
</evidence>
<dbReference type="Gene3D" id="1.20.1250.20">
    <property type="entry name" value="MFS general substrate transporter like domains"/>
    <property type="match status" value="1"/>
</dbReference>
<reference evidence="8" key="1">
    <citation type="submission" date="2023-10" db="EMBL/GenBank/DDBJ databases">
        <title>Development of a sustainable strategy for remediation of hydrocarbon-contaminated territories based on the waste exchange concept.</title>
        <authorList>
            <person name="Krivoruchko A."/>
        </authorList>
    </citation>
    <scope>NUCLEOTIDE SEQUENCE</scope>
    <source>
        <strain evidence="8">IEGM 68</strain>
    </source>
</reference>
<dbReference type="AlphaFoldDB" id="A0AAE4UZZ4"/>
<feature type="transmembrane region" description="Helical" evidence="6">
    <location>
        <begin position="168"/>
        <end position="190"/>
    </location>
</feature>
<sequence>MTLGSPPRLNRWWYVATGSVALIFGSNTVNALFNVLGTPMAEEFGWERSVISTGFSIETILVGLSVVALGAMIDRLGPRRPAIPMAVGFGLGLMAMAAMPNNENIFYLFCILIGLCAGALAPVAHAAVVSAWFVDRRGLALGILMAGLGACGVLMPPLAAWIESLAGWRSTFIVIGAMCAAIPTAIYFFITRMPDEYDDERERARSEGRVGGQSLLHIARGTRQLWLLSAISFLVSAASFGLMSQVVPMTTDKGIDQGLAILALSIINFSSIFARLLTGYLFDKIFAPFVGSFFFILGAIGVALLISSYASAPLLIGAVLIGVVLGAETDLNAYLSSRYFPKHSYGRVFGFATFVYTLGAAFGVMLLARIYSTTGSYAAGIAPLVGMLIVAIVCLIGMGPYRYSRDSEKTVDSSDNNPMRTESASS</sequence>
<feature type="transmembrane region" description="Helical" evidence="6">
    <location>
        <begin position="312"/>
        <end position="336"/>
    </location>
</feature>